<dbReference type="AlphaFoldDB" id="A0A398B8I4"/>
<dbReference type="OrthoDB" id="9800361at2"/>
<comment type="function">
    <text evidence="4">Involved in the maturation of [NiFe] hydrogenases. Required for nickel insertion into the metal center of the hydrogenase.</text>
</comment>
<dbReference type="PIRSF" id="PIRSF004761">
    <property type="entry name" value="Hydrgn_mat_HypA"/>
    <property type="match status" value="1"/>
</dbReference>
<evidence type="ECO:0000313" key="6">
    <source>
        <dbReference type="Proteomes" id="UP000265816"/>
    </source>
</evidence>
<keyword evidence="2 4" id="KW-0479">Metal-binding</keyword>
<dbReference type="Proteomes" id="UP000265816">
    <property type="component" value="Unassembled WGS sequence"/>
</dbReference>
<keyword evidence="6" id="KW-1185">Reference proteome</keyword>
<dbReference type="RefSeq" id="WP_119113489.1">
    <property type="nucleotide sequence ID" value="NZ_CBCSEO010000010.1"/>
</dbReference>
<dbReference type="Pfam" id="PF01155">
    <property type="entry name" value="HypA"/>
    <property type="match status" value="1"/>
</dbReference>
<gene>
    <name evidence="4" type="primary">hypA</name>
    <name evidence="5" type="ORF">D1970_13530</name>
</gene>
<proteinExistence type="inferred from homology"/>
<name>A0A398B8I4_9BACI</name>
<keyword evidence="1 4" id="KW-0533">Nickel</keyword>
<dbReference type="InterPro" id="IPR000688">
    <property type="entry name" value="HypA/HybF"/>
</dbReference>
<feature type="binding site" evidence="4">
    <location>
        <position position="95"/>
    </location>
    <ligand>
        <name>Zn(2+)</name>
        <dbReference type="ChEBI" id="CHEBI:29105"/>
    </ligand>
</feature>
<dbReference type="EMBL" id="QWVT01000023">
    <property type="protein sequence ID" value="RID84220.1"/>
    <property type="molecule type" value="Genomic_DNA"/>
</dbReference>
<comment type="similarity">
    <text evidence="4">Belongs to the HypA/HybF family.</text>
</comment>
<feature type="binding site" evidence="4">
    <location>
        <position position="79"/>
    </location>
    <ligand>
        <name>Zn(2+)</name>
        <dbReference type="ChEBI" id="CHEBI:29105"/>
    </ligand>
</feature>
<dbReference type="GO" id="GO:0016151">
    <property type="term" value="F:nickel cation binding"/>
    <property type="evidence" value="ECO:0007669"/>
    <property type="project" value="UniProtKB-UniRule"/>
</dbReference>
<sequence>MHEMALMGDILNVIHEDAGKKGISKIQKVELIVGDVSNALPDALHMAFEIFKEQNKVFFEDSAALVIHREEAKAECVVCGKEYIPDQKLAFCPVCRMPSGKIISGETFQILSYEGRQ</sequence>
<keyword evidence="3 4" id="KW-0862">Zinc</keyword>
<dbReference type="PANTHER" id="PTHR34535">
    <property type="entry name" value="HYDROGENASE MATURATION FACTOR HYPA"/>
    <property type="match status" value="1"/>
</dbReference>
<dbReference type="GO" id="GO:0008270">
    <property type="term" value="F:zinc ion binding"/>
    <property type="evidence" value="ECO:0007669"/>
    <property type="project" value="UniProtKB-UniRule"/>
</dbReference>
<comment type="caution">
    <text evidence="5">The sequence shown here is derived from an EMBL/GenBank/DDBJ whole genome shotgun (WGS) entry which is preliminary data.</text>
</comment>
<evidence type="ECO:0000313" key="5">
    <source>
        <dbReference type="EMBL" id="RID84220.1"/>
    </source>
</evidence>
<feature type="binding site" evidence="4">
    <location>
        <position position="2"/>
    </location>
    <ligand>
        <name>Ni(2+)</name>
        <dbReference type="ChEBI" id="CHEBI:49786"/>
    </ligand>
</feature>
<evidence type="ECO:0000256" key="4">
    <source>
        <dbReference type="HAMAP-Rule" id="MF_00213"/>
    </source>
</evidence>
<dbReference type="HAMAP" id="MF_00213">
    <property type="entry name" value="HypA_HybF"/>
    <property type="match status" value="1"/>
</dbReference>
<evidence type="ECO:0000256" key="3">
    <source>
        <dbReference type="ARBA" id="ARBA00022833"/>
    </source>
</evidence>
<dbReference type="PANTHER" id="PTHR34535:SF3">
    <property type="entry name" value="HYDROGENASE MATURATION FACTOR HYPA"/>
    <property type="match status" value="1"/>
</dbReference>
<organism evidence="5 6">
    <name type="scientific">Mesobacillus zeae</name>
    <dbReference type="NCBI Taxonomy" id="1917180"/>
    <lineage>
        <taxon>Bacteria</taxon>
        <taxon>Bacillati</taxon>
        <taxon>Bacillota</taxon>
        <taxon>Bacilli</taxon>
        <taxon>Bacillales</taxon>
        <taxon>Bacillaceae</taxon>
        <taxon>Mesobacillus</taxon>
    </lineage>
</organism>
<dbReference type="GO" id="GO:0051604">
    <property type="term" value="P:protein maturation"/>
    <property type="evidence" value="ECO:0007669"/>
    <property type="project" value="InterPro"/>
</dbReference>
<protein>
    <recommendedName>
        <fullName evidence="4">Hydrogenase maturation factor HypA</fullName>
    </recommendedName>
</protein>
<evidence type="ECO:0000256" key="1">
    <source>
        <dbReference type="ARBA" id="ARBA00022596"/>
    </source>
</evidence>
<dbReference type="Gene3D" id="3.30.2320.80">
    <property type="match status" value="1"/>
</dbReference>
<evidence type="ECO:0000256" key="2">
    <source>
        <dbReference type="ARBA" id="ARBA00022723"/>
    </source>
</evidence>
<feature type="binding site" evidence="4">
    <location>
        <position position="92"/>
    </location>
    <ligand>
        <name>Zn(2+)</name>
        <dbReference type="ChEBI" id="CHEBI:29105"/>
    </ligand>
</feature>
<feature type="binding site" evidence="4">
    <location>
        <position position="76"/>
    </location>
    <ligand>
        <name>Zn(2+)</name>
        <dbReference type="ChEBI" id="CHEBI:29105"/>
    </ligand>
</feature>
<reference evidence="5 6" key="1">
    <citation type="submission" date="2018-08" db="EMBL/GenBank/DDBJ databases">
        <title>Bacillus jemisoniae sp. nov., Bacillus chryseoplanitiae sp. nov., Bacillus resnikiae sp. nov., and Bacillus frankliniae sp. nov., isolated from Viking spacecraft and associated surfaces.</title>
        <authorList>
            <person name="Seuylemezian A."/>
            <person name="Vaishampayan P."/>
        </authorList>
    </citation>
    <scope>NUCLEOTIDE SEQUENCE [LARGE SCALE GENOMIC DNA]</scope>
    <source>
        <strain evidence="5 6">JJ-247</strain>
    </source>
</reference>
<accession>A0A398B8I4</accession>